<dbReference type="EnsemblPlants" id="EMT12551">
    <property type="protein sequence ID" value="EMT12551"/>
    <property type="gene ID" value="F775_25303"/>
</dbReference>
<accession>M8BF03</accession>
<dbReference type="AlphaFoldDB" id="M8BF03"/>
<organism evidence="1">
    <name type="scientific">Aegilops tauschii</name>
    <name type="common">Tausch's goatgrass</name>
    <name type="synonym">Aegilops squarrosa</name>
    <dbReference type="NCBI Taxonomy" id="37682"/>
    <lineage>
        <taxon>Eukaryota</taxon>
        <taxon>Viridiplantae</taxon>
        <taxon>Streptophyta</taxon>
        <taxon>Embryophyta</taxon>
        <taxon>Tracheophyta</taxon>
        <taxon>Spermatophyta</taxon>
        <taxon>Magnoliopsida</taxon>
        <taxon>Liliopsida</taxon>
        <taxon>Poales</taxon>
        <taxon>Poaceae</taxon>
        <taxon>BOP clade</taxon>
        <taxon>Pooideae</taxon>
        <taxon>Triticodae</taxon>
        <taxon>Triticeae</taxon>
        <taxon>Triticinae</taxon>
        <taxon>Aegilops</taxon>
    </lineage>
</organism>
<proteinExistence type="predicted"/>
<protein>
    <submittedName>
        <fullName evidence="1">Uncharacterized protein</fullName>
    </submittedName>
</protein>
<evidence type="ECO:0000313" key="1">
    <source>
        <dbReference type="EnsemblPlants" id="EMT12551"/>
    </source>
</evidence>
<reference evidence="1" key="1">
    <citation type="submission" date="2015-06" db="UniProtKB">
        <authorList>
            <consortium name="EnsemblPlants"/>
        </authorList>
    </citation>
    <scope>IDENTIFICATION</scope>
</reference>
<name>M8BF03_AEGTA</name>
<sequence length="183" mass="21113">MDHHMFELFVFQRLFLWISIFIDQKARVQLGRWRAGRAVLRVDRSGSTPERLLRWLRWFFAPLIVFSFVLYMCSSRDLLFFRDLSKMKHSVTVRPKAMLSAVLAEDGLPEVKYKTCASYRGRVAATPSQSRSSAAAEHMRINGAPAVDANGPCKMLLLGAWSIFRPPWILNLTALKCRKLRPR</sequence>